<keyword evidence="4" id="KW-0808">Transferase</keyword>
<keyword evidence="15" id="KW-1185">Reference proteome</keyword>
<evidence type="ECO:0000256" key="1">
    <source>
        <dbReference type="ARBA" id="ARBA00000900"/>
    </source>
</evidence>
<evidence type="ECO:0000256" key="12">
    <source>
        <dbReference type="SAM" id="SignalP"/>
    </source>
</evidence>
<evidence type="ECO:0000256" key="7">
    <source>
        <dbReference type="ARBA" id="ARBA00022771"/>
    </source>
</evidence>
<keyword evidence="7" id="KW-0863">Zinc-finger</keyword>
<organism evidence="14">
    <name type="scientific">Solanum lycopersicum</name>
    <name type="common">Tomato</name>
    <name type="synonym">Lycopersicon esculentum</name>
    <dbReference type="NCBI Taxonomy" id="4081"/>
    <lineage>
        <taxon>Eukaryota</taxon>
        <taxon>Viridiplantae</taxon>
        <taxon>Streptophyta</taxon>
        <taxon>Embryophyta</taxon>
        <taxon>Tracheophyta</taxon>
        <taxon>Spermatophyta</taxon>
        <taxon>Magnoliopsida</taxon>
        <taxon>eudicotyledons</taxon>
        <taxon>Gunneridae</taxon>
        <taxon>Pentapetalae</taxon>
        <taxon>asterids</taxon>
        <taxon>lamiids</taxon>
        <taxon>Solanales</taxon>
        <taxon>Solanaceae</taxon>
        <taxon>Solanoideae</taxon>
        <taxon>Solaneae</taxon>
        <taxon>Solanum</taxon>
        <taxon>Solanum subgen. Lycopersicon</taxon>
    </lineage>
</organism>
<dbReference type="PANTHER" id="PTHR47568:SF2">
    <property type="entry name" value="E3 UBIQUITIN-PROTEIN LIGASE SP1-RELATED"/>
    <property type="match status" value="1"/>
</dbReference>
<dbReference type="GO" id="GO:0004842">
    <property type="term" value="F:ubiquitin-protein transferase activity"/>
    <property type="evidence" value="ECO:0000318"/>
    <property type="project" value="GO_Central"/>
</dbReference>
<feature type="signal peptide" evidence="12">
    <location>
        <begin position="1"/>
        <end position="24"/>
    </location>
</feature>
<keyword evidence="8" id="KW-0833">Ubl conjugation pathway</keyword>
<keyword evidence="11" id="KW-0472">Membrane</keyword>
<evidence type="ECO:0000256" key="6">
    <source>
        <dbReference type="ARBA" id="ARBA00022723"/>
    </source>
</evidence>
<evidence type="ECO:0000256" key="2">
    <source>
        <dbReference type="ARBA" id="ARBA00004141"/>
    </source>
</evidence>
<dbReference type="OMA" id="VMVSAYH"/>
<name>A0A3Q7H290_SOLLC</name>
<evidence type="ECO:0000256" key="11">
    <source>
        <dbReference type="ARBA" id="ARBA00023136"/>
    </source>
</evidence>
<dbReference type="PANTHER" id="PTHR47568">
    <property type="match status" value="1"/>
</dbReference>
<protein>
    <recommendedName>
        <fullName evidence="3">RING-type E3 ubiquitin transferase</fullName>
        <ecNumber evidence="3">2.3.2.27</ecNumber>
    </recommendedName>
</protein>
<reference evidence="14" key="2">
    <citation type="submission" date="2019-01" db="UniProtKB">
        <authorList>
            <consortium name="EnsemblPlants"/>
        </authorList>
    </citation>
    <scope>IDENTIFICATION</scope>
    <source>
        <strain evidence="14">cv. Heinz 1706</strain>
    </source>
</reference>
<evidence type="ECO:0000256" key="8">
    <source>
        <dbReference type="ARBA" id="ARBA00022786"/>
    </source>
</evidence>
<keyword evidence="10" id="KW-1133">Transmembrane helix</keyword>
<evidence type="ECO:0000256" key="9">
    <source>
        <dbReference type="ARBA" id="ARBA00022833"/>
    </source>
</evidence>
<feature type="chain" id="PRO_5018612307" description="RING-type E3 ubiquitin transferase" evidence="12">
    <location>
        <begin position="25"/>
        <end position="348"/>
    </location>
</feature>
<dbReference type="GO" id="GO:0009941">
    <property type="term" value="C:chloroplast envelope"/>
    <property type="evidence" value="ECO:0000318"/>
    <property type="project" value="GO_Central"/>
</dbReference>
<dbReference type="InParanoid" id="A0A3Q7H290"/>
<dbReference type="GO" id="GO:0016567">
    <property type="term" value="P:protein ubiquitination"/>
    <property type="evidence" value="ECO:0007669"/>
    <property type="project" value="InterPro"/>
</dbReference>
<evidence type="ECO:0000256" key="3">
    <source>
        <dbReference type="ARBA" id="ARBA00012483"/>
    </source>
</evidence>
<dbReference type="EnsemblPlants" id="Solyc06g084360.3.1">
    <property type="protein sequence ID" value="Solyc06g084360.3.1"/>
    <property type="gene ID" value="Solyc06g084360.3"/>
</dbReference>
<dbReference type="GO" id="GO:0008270">
    <property type="term" value="F:zinc ion binding"/>
    <property type="evidence" value="ECO:0007669"/>
    <property type="project" value="UniProtKB-KW"/>
</dbReference>
<comment type="catalytic activity">
    <reaction evidence="1">
        <text>S-ubiquitinyl-[E2 ubiquitin-conjugating enzyme]-L-cysteine + [acceptor protein]-L-lysine = [E2 ubiquitin-conjugating enzyme]-L-cysteine + N(6)-ubiquitinyl-[acceptor protein]-L-lysine.</text>
        <dbReference type="EC" id="2.3.2.27"/>
    </reaction>
</comment>
<evidence type="ECO:0000256" key="5">
    <source>
        <dbReference type="ARBA" id="ARBA00022692"/>
    </source>
</evidence>
<dbReference type="InterPro" id="IPR044231">
    <property type="entry name" value="SP1/SPL1"/>
</dbReference>
<reference evidence="14" key="1">
    <citation type="journal article" date="2012" name="Nature">
        <title>The tomato genome sequence provides insights into fleshy fruit evolution.</title>
        <authorList>
            <consortium name="Tomato Genome Consortium"/>
        </authorList>
    </citation>
    <scope>NUCLEOTIDE SEQUENCE [LARGE SCALE GENOMIC DNA]</scope>
    <source>
        <strain evidence="14">cv. Heinz 1706</strain>
    </source>
</reference>
<evidence type="ECO:0000256" key="4">
    <source>
        <dbReference type="ARBA" id="ARBA00022679"/>
    </source>
</evidence>
<keyword evidence="6" id="KW-0479">Metal-binding</keyword>
<dbReference type="AlphaFoldDB" id="A0A3Q7H290"/>
<keyword evidence="9" id="KW-0862">Zinc</keyword>
<dbReference type="GO" id="GO:0016020">
    <property type="term" value="C:membrane"/>
    <property type="evidence" value="ECO:0007669"/>
    <property type="project" value="UniProtKB-SubCell"/>
</dbReference>
<keyword evidence="5" id="KW-0812">Transmembrane</keyword>
<dbReference type="Gramene" id="Solyc06g084360.3.1">
    <property type="protein sequence ID" value="Solyc06g084360.3.1"/>
    <property type="gene ID" value="Solyc06g084360.3"/>
</dbReference>
<keyword evidence="12" id="KW-0732">Signal</keyword>
<evidence type="ECO:0000256" key="10">
    <source>
        <dbReference type="ARBA" id="ARBA00022989"/>
    </source>
</evidence>
<dbReference type="Pfam" id="PF12483">
    <property type="entry name" value="GIDE"/>
    <property type="match status" value="1"/>
</dbReference>
<feature type="domain" description="E3 Ubiquitin ligase MUL1-like" evidence="13">
    <location>
        <begin position="126"/>
        <end position="276"/>
    </location>
</feature>
<evidence type="ECO:0000313" key="15">
    <source>
        <dbReference type="Proteomes" id="UP000004994"/>
    </source>
</evidence>
<dbReference type="STRING" id="4081.A0A3Q7H290"/>
<comment type="subcellular location">
    <subcellularLocation>
        <location evidence="2">Membrane</location>
        <topology evidence="2">Multi-pass membrane protein</topology>
    </subcellularLocation>
</comment>
<sequence>MVPWAGLSCCLSAAALYLLGRSSGRDAEVLKSVTRVNQLKDLGKISILAPNESQAVLDDILRRISPMCILSTLNYLCTPFILAQLLDTASKVLPLVVTISGRVGSDTPINCEYSGLRGVIVEETAEQHFLKHNDAGSWIQDSALMLSMCKEVPWYLDDGTGRTFIVGGRGATGLVLTVGSEAFEEAGRSFVRGTLDYLQGLKMLGVKRIERVLPVGTPLTVVGEAVKDDIGTVRIQRPHKGPFYISHKTIDQLIANLGRWARWYKYASMGFTAVGVYLLVKHTFHYMMERKRHWELRRRVLAAAAKRAGDEDEGSDATAENGVDNKDLLMPDLCVICLEQEYNSVFVP</sequence>
<dbReference type="EC" id="2.3.2.27" evidence="3"/>
<evidence type="ECO:0000259" key="13">
    <source>
        <dbReference type="Pfam" id="PF12483"/>
    </source>
</evidence>
<dbReference type="Proteomes" id="UP000004994">
    <property type="component" value="Chromosome 6"/>
</dbReference>
<proteinExistence type="predicted"/>
<dbReference type="FunCoup" id="A0A3Q7H290">
    <property type="interactions" value="1963"/>
</dbReference>
<accession>A0A3Q7H290</accession>
<dbReference type="GO" id="GO:1904215">
    <property type="term" value="P:regulation of protein import into chloroplast stroma"/>
    <property type="evidence" value="ECO:0000318"/>
    <property type="project" value="GO_Central"/>
</dbReference>
<evidence type="ECO:0000313" key="14">
    <source>
        <dbReference type="EnsemblPlants" id="Solyc06g084360.3.1"/>
    </source>
</evidence>
<dbReference type="InterPro" id="IPR022170">
    <property type="entry name" value="MUL1-like"/>
</dbReference>
<dbReference type="GO" id="GO:0061630">
    <property type="term" value="F:ubiquitin protein ligase activity"/>
    <property type="evidence" value="ECO:0007669"/>
    <property type="project" value="UniProtKB-EC"/>
</dbReference>